<evidence type="ECO:0000256" key="4">
    <source>
        <dbReference type="ARBA" id="ARBA00022729"/>
    </source>
</evidence>
<keyword evidence="8" id="KW-0472">Membrane</keyword>
<accession>A0ABX3YHX2</accession>
<gene>
    <name evidence="11" type="ORF">OQI_19690</name>
</gene>
<feature type="compositionally biased region" description="Pro residues" evidence="7">
    <location>
        <begin position="192"/>
        <end position="219"/>
    </location>
</feature>
<evidence type="ECO:0000256" key="1">
    <source>
        <dbReference type="ARBA" id="ARBA00004191"/>
    </source>
</evidence>
<evidence type="ECO:0000256" key="6">
    <source>
        <dbReference type="ARBA" id="ARBA00023087"/>
    </source>
</evidence>
<keyword evidence="12" id="KW-1185">Reference proteome</keyword>
<feature type="signal peptide" evidence="9">
    <location>
        <begin position="1"/>
        <end position="28"/>
    </location>
</feature>
<dbReference type="Proteomes" id="UP000194266">
    <property type="component" value="Unassembled WGS sequence"/>
</dbReference>
<evidence type="ECO:0000256" key="2">
    <source>
        <dbReference type="ARBA" id="ARBA00022512"/>
    </source>
</evidence>
<comment type="caution">
    <text evidence="11">The sequence shown here is derived from an EMBL/GenBank/DDBJ whole genome shotgun (WGS) entry which is preliminary data.</text>
</comment>
<keyword evidence="2" id="KW-0134">Cell wall</keyword>
<feature type="transmembrane region" description="Helical" evidence="8">
    <location>
        <begin position="234"/>
        <end position="255"/>
    </location>
</feature>
<feature type="compositionally biased region" description="Acidic residues" evidence="7">
    <location>
        <begin position="136"/>
        <end position="151"/>
    </location>
</feature>
<organism evidence="11 12">
    <name type="scientific">Streptomyces pharetrae CZA14</name>
    <dbReference type="NCBI Taxonomy" id="1144883"/>
    <lineage>
        <taxon>Bacteria</taxon>
        <taxon>Bacillati</taxon>
        <taxon>Actinomycetota</taxon>
        <taxon>Actinomycetes</taxon>
        <taxon>Kitasatosporales</taxon>
        <taxon>Streptomycetaceae</taxon>
        <taxon>Streptomyces</taxon>
    </lineage>
</organism>
<evidence type="ECO:0000259" key="10">
    <source>
        <dbReference type="Pfam" id="PF03777"/>
    </source>
</evidence>
<protein>
    <recommendedName>
        <fullName evidence="10">Chaplin domain-containing protein</fullName>
    </recommendedName>
</protein>
<comment type="subcellular location">
    <subcellularLocation>
        <location evidence="1">Secreted</location>
        <location evidence="1">Cell wall</location>
    </subcellularLocation>
</comment>
<keyword evidence="3" id="KW-0964">Secreted</keyword>
<evidence type="ECO:0000256" key="3">
    <source>
        <dbReference type="ARBA" id="ARBA00022525"/>
    </source>
</evidence>
<feature type="region of interest" description="Disordered" evidence="7">
    <location>
        <begin position="31"/>
        <end position="232"/>
    </location>
</feature>
<sequence>MRQILSKGVVAVAAATGILSLCGSSALADSVTGGGGKGSPGVVAGKEAQAPATVPDSACGADTCAAASDTAGGDKHTEHGGPYGDAGPGTSSDGSNGDVGSDDESGHGSVGHLAAGPSLGPSADDSAAGSPGVGSDTEETSPADVPVDDSDSGYGETPGYGQTPSRYGEETPSGYGETPPEYGETPPGYGETPPPTHTAPPTHTPPPAHTPPPTHTPPPGHEHPPSLPETGSRAVALLAASGVSAVLIAGGVLLYRRGRGASHP</sequence>
<keyword evidence="6" id="KW-0034">Amyloid</keyword>
<dbReference type="NCBIfam" id="TIGR01167">
    <property type="entry name" value="LPXTG_anchor"/>
    <property type="match status" value="1"/>
</dbReference>
<proteinExistence type="predicted"/>
<name>A0ABX3YHX2_9ACTN</name>
<dbReference type="InterPro" id="IPR005528">
    <property type="entry name" value="ChpA-H"/>
</dbReference>
<feature type="domain" description="Chaplin" evidence="10">
    <location>
        <begin position="24"/>
        <end position="63"/>
    </location>
</feature>
<feature type="chain" id="PRO_5047269576" description="Chaplin domain-containing protein" evidence="9">
    <location>
        <begin position="29"/>
        <end position="264"/>
    </location>
</feature>
<evidence type="ECO:0000313" key="11">
    <source>
        <dbReference type="EMBL" id="OSZ58813.1"/>
    </source>
</evidence>
<keyword evidence="8" id="KW-0812">Transmembrane</keyword>
<feature type="compositionally biased region" description="Low complexity" evidence="7">
    <location>
        <begin position="174"/>
        <end position="191"/>
    </location>
</feature>
<dbReference type="RefSeq" id="WP_318275438.1">
    <property type="nucleotide sequence ID" value="NZ_MRYD01000103.1"/>
</dbReference>
<keyword evidence="8" id="KW-1133">Transmembrane helix</keyword>
<dbReference type="EMBL" id="MRYD01000103">
    <property type="protein sequence ID" value="OSZ58813.1"/>
    <property type="molecule type" value="Genomic_DNA"/>
</dbReference>
<keyword evidence="4 9" id="KW-0732">Signal</keyword>
<keyword evidence="5" id="KW-0130">Cell adhesion</keyword>
<evidence type="ECO:0000256" key="5">
    <source>
        <dbReference type="ARBA" id="ARBA00022889"/>
    </source>
</evidence>
<evidence type="ECO:0000313" key="12">
    <source>
        <dbReference type="Proteomes" id="UP000194266"/>
    </source>
</evidence>
<evidence type="ECO:0000256" key="7">
    <source>
        <dbReference type="SAM" id="MobiDB-lite"/>
    </source>
</evidence>
<reference evidence="11 12" key="1">
    <citation type="submission" date="2016-12" db="EMBL/GenBank/DDBJ databases">
        <title>Genome Mining:The Detection of Biosynthetic Gene Clusters to Aid in the Expression of Curamycin A produced by Streptomyces sp. strain CZA14.</title>
        <authorList>
            <person name="Durrell K.A."/>
            <person name="Kirby B.M."/>
            <person name="Khan W."/>
            <person name="Mthethwa T."/>
            <person name="Le Roes-Hill M."/>
        </authorList>
    </citation>
    <scope>NUCLEOTIDE SEQUENCE [LARGE SCALE GENOMIC DNA]</scope>
    <source>
        <strain evidence="11 12">CZA14</strain>
    </source>
</reference>
<dbReference type="Pfam" id="PF03777">
    <property type="entry name" value="ChpA-C"/>
    <property type="match status" value="1"/>
</dbReference>
<evidence type="ECO:0000256" key="9">
    <source>
        <dbReference type="SAM" id="SignalP"/>
    </source>
</evidence>
<feature type="compositionally biased region" description="Low complexity" evidence="7">
    <location>
        <begin position="89"/>
        <end position="99"/>
    </location>
</feature>
<evidence type="ECO:0000256" key="8">
    <source>
        <dbReference type="SAM" id="Phobius"/>
    </source>
</evidence>